<dbReference type="SMART" id="SM00471">
    <property type="entry name" value="HDc"/>
    <property type="match status" value="1"/>
</dbReference>
<dbReference type="InterPro" id="IPR003607">
    <property type="entry name" value="HD/PDEase_dom"/>
</dbReference>
<name>A0A160T2W7_9CHLR</name>
<accession>A0A160T2W7</accession>
<dbReference type="InterPro" id="IPR006674">
    <property type="entry name" value="HD_domain"/>
</dbReference>
<keyword evidence="3" id="KW-1185">Reference proteome</keyword>
<dbReference type="Pfam" id="PF01966">
    <property type="entry name" value="HD"/>
    <property type="match status" value="1"/>
</dbReference>
<proteinExistence type="predicted"/>
<reference evidence="2" key="1">
    <citation type="submission" date="2016-01" db="EMBL/GenBank/DDBJ databases">
        <authorList>
            <person name="Mcilroy J.S."/>
            <person name="Karst M S."/>
            <person name="Albertsen M."/>
        </authorList>
    </citation>
    <scope>NUCLEOTIDE SEQUENCE</scope>
    <source>
        <strain evidence="2">Cfx-K</strain>
    </source>
</reference>
<dbReference type="EMBL" id="LN890655">
    <property type="protein sequence ID" value="CUS03992.2"/>
    <property type="molecule type" value="Genomic_DNA"/>
</dbReference>
<organism evidence="2 3">
    <name type="scientific">Candidatus Promineifilum breve</name>
    <dbReference type="NCBI Taxonomy" id="1806508"/>
    <lineage>
        <taxon>Bacteria</taxon>
        <taxon>Bacillati</taxon>
        <taxon>Chloroflexota</taxon>
        <taxon>Ardenticatenia</taxon>
        <taxon>Candidatus Promineifilales</taxon>
        <taxon>Candidatus Promineifilaceae</taxon>
        <taxon>Candidatus Promineifilum</taxon>
    </lineage>
</organism>
<feature type="domain" description="HD/PDEase" evidence="1">
    <location>
        <begin position="22"/>
        <end position="139"/>
    </location>
</feature>
<dbReference type="Proteomes" id="UP000215027">
    <property type="component" value="Chromosome I"/>
</dbReference>
<gene>
    <name evidence="2" type="ORF">CFX0092_A2114</name>
</gene>
<dbReference type="SUPFAM" id="SSF109604">
    <property type="entry name" value="HD-domain/PDEase-like"/>
    <property type="match status" value="1"/>
</dbReference>
<evidence type="ECO:0000259" key="1">
    <source>
        <dbReference type="SMART" id="SM00471"/>
    </source>
</evidence>
<evidence type="ECO:0000313" key="2">
    <source>
        <dbReference type="EMBL" id="CUS03992.2"/>
    </source>
</evidence>
<dbReference type="RefSeq" id="WP_095043398.1">
    <property type="nucleotide sequence ID" value="NZ_LN890655.1"/>
</dbReference>
<dbReference type="PANTHER" id="PTHR33594:SF1">
    <property type="entry name" value="HD_PDEASE DOMAIN-CONTAINING PROTEIN"/>
    <property type="match status" value="1"/>
</dbReference>
<sequence length="219" mass="24263">MLLDWDARFEQFAEQSLGEAPDPAHDLAHIRRVVANVRLLAELEDANPAVVLPAAWLHDCVILPKDSPQRAQASRLAAARAGDFLRRIAYTPSLIPAIEHAIVAHSFSAGIPPQTLEAQVVQDADRLDALGAIGIARTLMLGGAMGKPLYDEDEPLPQSRVADDRVYVIDHFYTKLLRLAEMFHTAAGRREAERRTRLMRSYLAELERELSGALLPAFE</sequence>
<protein>
    <recommendedName>
        <fullName evidence="1">HD/PDEase domain-containing protein</fullName>
    </recommendedName>
</protein>
<dbReference type="PANTHER" id="PTHR33594">
    <property type="entry name" value="SUPERFAMILY HYDROLASE, PUTATIVE (AFU_ORTHOLOGUE AFUA_1G03035)-RELATED"/>
    <property type="match status" value="1"/>
</dbReference>
<dbReference type="OrthoDB" id="9797344at2"/>
<dbReference type="Gene3D" id="1.10.3210.50">
    <property type="match status" value="1"/>
</dbReference>
<evidence type="ECO:0000313" key="3">
    <source>
        <dbReference type="Proteomes" id="UP000215027"/>
    </source>
</evidence>
<dbReference type="AlphaFoldDB" id="A0A160T2W7"/>
<dbReference type="CDD" id="cd00077">
    <property type="entry name" value="HDc"/>
    <property type="match status" value="1"/>
</dbReference>
<dbReference type="KEGG" id="pbf:CFX0092_A2114"/>